<keyword evidence="1" id="KW-1133">Transmembrane helix</keyword>
<keyword evidence="1" id="KW-0472">Membrane</keyword>
<sequence length="43" mass="4727">MEEFDKRKKDERNKVNDARLMGNVGLAVGGALLAGGIAVHIWF</sequence>
<evidence type="ECO:0000256" key="1">
    <source>
        <dbReference type="SAM" id="Phobius"/>
    </source>
</evidence>
<name>A0A806K040_9BACT</name>
<reference evidence="2" key="1">
    <citation type="submission" date="2012-03" db="EMBL/GenBank/DDBJ databases">
        <title>Functional metagenomics reveals considerable lignocellulase gene clusters in the gut microbiome of a wood-feeding higher termite.</title>
        <authorList>
            <person name="Liu N."/>
        </authorList>
    </citation>
    <scope>NUCLEOTIDE SEQUENCE</scope>
</reference>
<proteinExistence type="predicted"/>
<dbReference type="AlphaFoldDB" id="A0A806K040"/>
<accession>A0A806K040</accession>
<organism evidence="2">
    <name type="scientific">uncultured bacterium contig00028</name>
    <dbReference type="NCBI Taxonomy" id="1181517"/>
    <lineage>
        <taxon>Bacteria</taxon>
        <taxon>environmental samples</taxon>
    </lineage>
</organism>
<keyword evidence="1" id="KW-0812">Transmembrane</keyword>
<feature type="transmembrane region" description="Helical" evidence="1">
    <location>
        <begin position="20"/>
        <end position="42"/>
    </location>
</feature>
<dbReference type="EMBL" id="JQ844217">
    <property type="protein sequence ID" value="AGS52962.1"/>
    <property type="molecule type" value="Genomic_DNA"/>
</dbReference>
<evidence type="ECO:0000313" key="2">
    <source>
        <dbReference type="EMBL" id="AGS52962.1"/>
    </source>
</evidence>
<protein>
    <submittedName>
        <fullName evidence="2">Uncharacterized protein</fullName>
    </submittedName>
</protein>